<dbReference type="OrthoDB" id="10285709at2759"/>
<proteinExistence type="predicted"/>
<keyword evidence="2" id="KW-1185">Reference proteome</keyword>
<dbReference type="Proteomes" id="UP000055048">
    <property type="component" value="Unassembled WGS sequence"/>
</dbReference>
<name>A0A0V0UAX4_9BILA</name>
<sequence length="79" mass="9280">MQTFLKTENLRFAFSFILPKALHDQRLYLRCSQNLENYLELHISTMVINRFLMGIVQQANTAKCSLRAIDLKKSKSFQL</sequence>
<protein>
    <submittedName>
        <fullName evidence="1">Uncharacterized protein</fullName>
    </submittedName>
</protein>
<reference evidence="1 2" key="1">
    <citation type="submission" date="2015-01" db="EMBL/GenBank/DDBJ databases">
        <title>Evolution of Trichinella species and genotypes.</title>
        <authorList>
            <person name="Korhonen P.K."/>
            <person name="Edoardo P."/>
            <person name="Giuseppe L.R."/>
            <person name="Gasser R.B."/>
        </authorList>
    </citation>
    <scope>NUCLEOTIDE SEQUENCE [LARGE SCALE GENOMIC DNA]</scope>
    <source>
        <strain evidence="1">ISS417</strain>
    </source>
</reference>
<organism evidence="1 2">
    <name type="scientific">Trichinella murrelli</name>
    <dbReference type="NCBI Taxonomy" id="144512"/>
    <lineage>
        <taxon>Eukaryota</taxon>
        <taxon>Metazoa</taxon>
        <taxon>Ecdysozoa</taxon>
        <taxon>Nematoda</taxon>
        <taxon>Enoplea</taxon>
        <taxon>Dorylaimia</taxon>
        <taxon>Trichinellida</taxon>
        <taxon>Trichinellidae</taxon>
        <taxon>Trichinella</taxon>
    </lineage>
</organism>
<evidence type="ECO:0000313" key="1">
    <source>
        <dbReference type="EMBL" id="KRX48612.1"/>
    </source>
</evidence>
<comment type="caution">
    <text evidence="1">The sequence shown here is derived from an EMBL/GenBank/DDBJ whole genome shotgun (WGS) entry which is preliminary data.</text>
</comment>
<gene>
    <name evidence="1" type="ORF">T05_3298</name>
</gene>
<dbReference type="EMBL" id="JYDJ01000027">
    <property type="protein sequence ID" value="KRX48612.1"/>
    <property type="molecule type" value="Genomic_DNA"/>
</dbReference>
<accession>A0A0V0UAX4</accession>
<dbReference type="AlphaFoldDB" id="A0A0V0UAX4"/>
<evidence type="ECO:0000313" key="2">
    <source>
        <dbReference type="Proteomes" id="UP000055048"/>
    </source>
</evidence>